<comment type="pathway">
    <text evidence="10 11">Cell wall biogenesis; peptidoglycan recycling.</text>
</comment>
<evidence type="ECO:0000256" key="3">
    <source>
        <dbReference type="ARBA" id="ARBA00022618"/>
    </source>
</evidence>
<dbReference type="InterPro" id="IPR036962">
    <property type="entry name" value="Glyco_hydro_3_N_sf"/>
</dbReference>
<dbReference type="InterPro" id="IPR019800">
    <property type="entry name" value="Glyco_hydro_3_AS"/>
</dbReference>
<feature type="active site" description="Proton donor/acceptor" evidence="11">
    <location>
        <position position="181"/>
    </location>
</feature>
<feature type="binding site" evidence="11">
    <location>
        <begin position="168"/>
        <end position="169"/>
    </location>
    <ligand>
        <name>substrate</name>
    </ligand>
</feature>
<dbReference type="Proteomes" id="UP000294914">
    <property type="component" value="Unassembled WGS sequence"/>
</dbReference>
<dbReference type="InterPro" id="IPR001764">
    <property type="entry name" value="Glyco_hydro_3_N"/>
</dbReference>
<evidence type="ECO:0000313" key="14">
    <source>
        <dbReference type="Proteomes" id="UP000294914"/>
    </source>
</evidence>
<reference evidence="13 14" key="1">
    <citation type="submission" date="2019-03" db="EMBL/GenBank/DDBJ databases">
        <title>Genomic Encyclopedia of Type Strains, Phase IV (KMG-IV): sequencing the most valuable type-strain genomes for metagenomic binning, comparative biology and taxonomic classification.</title>
        <authorList>
            <person name="Goeker M."/>
        </authorList>
    </citation>
    <scope>NUCLEOTIDE SEQUENCE [LARGE SCALE GENOMIC DNA]</scope>
    <source>
        <strain evidence="13 14">DSM 16326</strain>
    </source>
</reference>
<dbReference type="EC" id="3.2.1.52" evidence="11"/>
<dbReference type="InterPro" id="IPR017853">
    <property type="entry name" value="GH"/>
</dbReference>
<protein>
    <recommendedName>
        <fullName evidence="11">Beta-hexosaminidase</fullName>
        <ecNumber evidence="11">3.2.1.52</ecNumber>
    </recommendedName>
    <alternativeName>
        <fullName evidence="11">Beta-N-acetylhexosaminidase</fullName>
    </alternativeName>
    <alternativeName>
        <fullName evidence="11">N-acetyl-beta-glucosaminidase</fullName>
    </alternativeName>
</protein>
<keyword evidence="7 11" id="KW-0326">Glycosidase</keyword>
<dbReference type="UniPathway" id="UPA00544"/>
<comment type="function">
    <text evidence="11">Plays a role in peptidoglycan recycling by cleaving the terminal beta-1,4-linked N-acetylglucosamine (GlcNAc) from peptide-linked peptidoglycan fragments, giving rise to free GlcNAc, anhydro-N-acetylmuramic acid and anhydro-N-acetylmuramic acid-linked peptides.</text>
</comment>
<dbReference type="GO" id="GO:0005975">
    <property type="term" value="P:carbohydrate metabolic process"/>
    <property type="evidence" value="ECO:0007669"/>
    <property type="project" value="InterPro"/>
</dbReference>
<evidence type="ECO:0000256" key="4">
    <source>
        <dbReference type="ARBA" id="ARBA00022801"/>
    </source>
</evidence>
<dbReference type="GO" id="GO:0004563">
    <property type="term" value="F:beta-N-acetylhexosaminidase activity"/>
    <property type="evidence" value="ECO:0007669"/>
    <property type="project" value="UniProtKB-UniRule"/>
</dbReference>
<sequence length="349" mass="39016">MSLGPVMLDIAGTVLSDEDRAVLLHPHVGGVILFTRNFESVEQLHALIREIHALREPRLLVSVDHEGGRVQRFRDGFSHIPPARLFGQLYEQDHQKARVLTRQAGWLMAIELRALEIDFSFAPVLDLDYGVSNVIGDRAFHHKPEIVAELAHAWMQGMADAGMAATGKHFPGHGAVAADSHHAIPVDGRDYNEIYAHDILPFRRMIGYGLSAIMPAHIIYDNIDRLPAGFSPVWLKQILRERLQFQGVIFSDDLDMEGASVAGEQYSDRARSALQAGCDMVLVCNNRTAAVEALDNLGEYNDPVAHLRLARMHGRGEVERQQLHSSSQWRQVTEHLDKYSANPTLAFDF</sequence>
<dbReference type="NCBIfam" id="NF003740">
    <property type="entry name" value="PRK05337.1"/>
    <property type="match status" value="1"/>
</dbReference>
<dbReference type="InterPro" id="IPR022956">
    <property type="entry name" value="Beta_hexosaminidase_bac"/>
</dbReference>
<evidence type="ECO:0000256" key="11">
    <source>
        <dbReference type="HAMAP-Rule" id="MF_00364"/>
    </source>
</evidence>
<dbReference type="PANTHER" id="PTHR30480:SF13">
    <property type="entry name" value="BETA-HEXOSAMINIDASE"/>
    <property type="match status" value="1"/>
</dbReference>
<evidence type="ECO:0000256" key="6">
    <source>
        <dbReference type="ARBA" id="ARBA00022984"/>
    </source>
</evidence>
<feature type="binding site" evidence="11">
    <location>
        <position position="72"/>
    </location>
    <ligand>
        <name>substrate</name>
    </ligand>
</feature>
<comment type="subcellular location">
    <subcellularLocation>
        <location evidence="11">Cytoplasm</location>
    </subcellularLocation>
</comment>
<name>A0A4R8IRK0_9GAMM</name>
<keyword evidence="5 11" id="KW-0133">Cell shape</keyword>
<dbReference type="SUPFAM" id="SSF51445">
    <property type="entry name" value="(Trans)glycosidases"/>
    <property type="match status" value="1"/>
</dbReference>
<keyword evidence="3 11" id="KW-0132">Cell division</keyword>
<dbReference type="RefSeq" id="WP_134082295.1">
    <property type="nucleotide sequence ID" value="NZ_SOQX01000002.1"/>
</dbReference>
<evidence type="ECO:0000256" key="9">
    <source>
        <dbReference type="ARBA" id="ARBA00023316"/>
    </source>
</evidence>
<dbReference type="GO" id="GO:0008360">
    <property type="term" value="P:regulation of cell shape"/>
    <property type="evidence" value="ECO:0007669"/>
    <property type="project" value="UniProtKB-KW"/>
</dbReference>
<comment type="caution">
    <text evidence="13">The sequence shown here is derived from an EMBL/GenBank/DDBJ whole genome shotgun (WGS) entry which is preliminary data.</text>
</comment>
<keyword evidence="9 11" id="KW-0961">Cell wall biogenesis/degradation</keyword>
<evidence type="ECO:0000256" key="10">
    <source>
        <dbReference type="ARBA" id="ARBA00037880"/>
    </source>
</evidence>
<organism evidence="13 14">
    <name type="scientific">Thiohalophilus thiocyanatoxydans</name>
    <dbReference type="NCBI Taxonomy" id="381308"/>
    <lineage>
        <taxon>Bacteria</taxon>
        <taxon>Pseudomonadati</taxon>
        <taxon>Pseudomonadota</taxon>
        <taxon>Gammaproteobacteria</taxon>
        <taxon>Thiohalomonadales</taxon>
        <taxon>Thiohalophilaceae</taxon>
        <taxon>Thiohalophilus</taxon>
    </lineage>
</organism>
<accession>A0A4R8IRK0</accession>
<dbReference type="Gene3D" id="3.20.20.300">
    <property type="entry name" value="Glycoside hydrolase, family 3, N-terminal domain"/>
    <property type="match status" value="1"/>
</dbReference>
<feature type="active site" description="Nucleophile" evidence="11">
    <location>
        <position position="252"/>
    </location>
</feature>
<evidence type="ECO:0000256" key="7">
    <source>
        <dbReference type="ARBA" id="ARBA00023295"/>
    </source>
</evidence>
<dbReference type="HAMAP" id="MF_00364">
    <property type="entry name" value="NagZ"/>
    <property type="match status" value="1"/>
</dbReference>
<comment type="similarity">
    <text evidence="11">Belongs to the glycosyl hydrolase 3 family. NagZ subfamily.</text>
</comment>
<comment type="catalytic activity">
    <reaction evidence="1 11">
        <text>Hydrolysis of terminal non-reducing N-acetyl-D-hexosamine residues in N-acetyl-beta-D-hexosaminides.</text>
        <dbReference type="EC" id="3.2.1.52"/>
    </reaction>
</comment>
<feature type="binding site" evidence="11">
    <location>
        <position position="64"/>
    </location>
    <ligand>
        <name>substrate</name>
    </ligand>
</feature>
<keyword evidence="14" id="KW-1185">Reference proteome</keyword>
<evidence type="ECO:0000256" key="2">
    <source>
        <dbReference type="ARBA" id="ARBA00022490"/>
    </source>
</evidence>
<feature type="site" description="Important for catalytic activity" evidence="11">
    <location>
        <position position="179"/>
    </location>
</feature>
<feature type="domain" description="Glycoside hydrolase family 3 N-terminal" evidence="12">
    <location>
        <begin position="15"/>
        <end position="296"/>
    </location>
</feature>
<gene>
    <name evidence="11" type="primary">nagZ</name>
    <name evidence="13" type="ORF">EDC23_1358</name>
</gene>
<dbReference type="Pfam" id="PF00933">
    <property type="entry name" value="Glyco_hydro_3"/>
    <property type="match status" value="1"/>
</dbReference>
<evidence type="ECO:0000256" key="8">
    <source>
        <dbReference type="ARBA" id="ARBA00023306"/>
    </source>
</evidence>
<keyword evidence="2 11" id="KW-0963">Cytoplasm</keyword>
<dbReference type="PROSITE" id="PS00775">
    <property type="entry name" value="GLYCOSYL_HYDROL_F3"/>
    <property type="match status" value="1"/>
</dbReference>
<dbReference type="GO" id="GO:0009254">
    <property type="term" value="P:peptidoglycan turnover"/>
    <property type="evidence" value="ECO:0007669"/>
    <property type="project" value="UniProtKB-UniRule"/>
</dbReference>
<dbReference type="OrthoDB" id="9786661at2"/>
<dbReference type="FunFam" id="3.20.20.300:FF:000001">
    <property type="entry name" value="Beta-hexosaminidase"/>
    <property type="match status" value="1"/>
</dbReference>
<dbReference type="GO" id="GO:0005737">
    <property type="term" value="C:cytoplasm"/>
    <property type="evidence" value="ECO:0007669"/>
    <property type="project" value="UniProtKB-SubCell"/>
</dbReference>
<dbReference type="GO" id="GO:0051301">
    <property type="term" value="P:cell division"/>
    <property type="evidence" value="ECO:0007669"/>
    <property type="project" value="UniProtKB-KW"/>
</dbReference>
<dbReference type="AlphaFoldDB" id="A0A4R8IRK0"/>
<keyword evidence="4 11" id="KW-0378">Hydrolase</keyword>
<dbReference type="PANTHER" id="PTHR30480">
    <property type="entry name" value="BETA-HEXOSAMINIDASE-RELATED"/>
    <property type="match status" value="1"/>
</dbReference>
<evidence type="ECO:0000313" key="13">
    <source>
        <dbReference type="EMBL" id="TDY02974.1"/>
    </source>
</evidence>
<dbReference type="GO" id="GO:0071555">
    <property type="term" value="P:cell wall organization"/>
    <property type="evidence" value="ECO:0007669"/>
    <property type="project" value="UniProtKB-KW"/>
</dbReference>
<proteinExistence type="inferred from homology"/>
<dbReference type="GO" id="GO:0009252">
    <property type="term" value="P:peptidoglycan biosynthetic process"/>
    <property type="evidence" value="ECO:0007669"/>
    <property type="project" value="UniProtKB-KW"/>
</dbReference>
<evidence type="ECO:0000256" key="5">
    <source>
        <dbReference type="ARBA" id="ARBA00022960"/>
    </source>
</evidence>
<dbReference type="InterPro" id="IPR050226">
    <property type="entry name" value="NagZ_Beta-hexosaminidase"/>
</dbReference>
<dbReference type="EMBL" id="SOQX01000002">
    <property type="protein sequence ID" value="TDY02974.1"/>
    <property type="molecule type" value="Genomic_DNA"/>
</dbReference>
<evidence type="ECO:0000259" key="12">
    <source>
        <dbReference type="Pfam" id="PF00933"/>
    </source>
</evidence>
<keyword evidence="6 11" id="KW-0573">Peptidoglycan synthesis</keyword>
<feature type="binding site" evidence="11">
    <location>
        <position position="138"/>
    </location>
    <ligand>
        <name>substrate</name>
    </ligand>
</feature>
<evidence type="ECO:0000256" key="1">
    <source>
        <dbReference type="ARBA" id="ARBA00001231"/>
    </source>
</evidence>
<keyword evidence="8 11" id="KW-0131">Cell cycle</keyword>